<dbReference type="EMBL" id="BMSZ01000001">
    <property type="protein sequence ID" value="GGS33591.1"/>
    <property type="molecule type" value="Genomic_DNA"/>
</dbReference>
<evidence type="ECO:0000313" key="3">
    <source>
        <dbReference type="Proteomes" id="UP000659767"/>
    </source>
</evidence>
<evidence type="ECO:0000256" key="1">
    <source>
        <dbReference type="SAM" id="MobiDB-lite"/>
    </source>
</evidence>
<comment type="caution">
    <text evidence="2">The sequence shown here is derived from an EMBL/GenBank/DDBJ whole genome shotgun (WGS) entry which is preliminary data.</text>
</comment>
<dbReference type="Proteomes" id="UP000659767">
    <property type="component" value="Unassembled WGS sequence"/>
</dbReference>
<sequence length="88" mass="9641">MPLSCFLNGFWETWNSGCRFTHGETRKARTEWRPLGERASVSGSAEVRHSRSGGSRRAPFRTDSIKNAGRDAGAEVTDKVPSTSLLTG</sequence>
<reference evidence="3" key="1">
    <citation type="journal article" date="2019" name="Int. J. Syst. Evol. Microbiol.">
        <title>The Global Catalogue of Microorganisms (GCM) 10K type strain sequencing project: providing services to taxonomists for standard genome sequencing and annotation.</title>
        <authorList>
            <consortium name="The Broad Institute Genomics Platform"/>
            <consortium name="The Broad Institute Genome Sequencing Center for Infectious Disease"/>
            <person name="Wu L."/>
            <person name="Ma J."/>
        </authorList>
    </citation>
    <scope>NUCLEOTIDE SEQUENCE [LARGE SCALE GENOMIC DNA]</scope>
    <source>
        <strain evidence="3">JCM 4350</strain>
    </source>
</reference>
<evidence type="ECO:0000313" key="2">
    <source>
        <dbReference type="EMBL" id="GGS33591.1"/>
    </source>
</evidence>
<organism evidence="2 3">
    <name type="scientific">Streptomyces badius</name>
    <dbReference type="NCBI Taxonomy" id="1941"/>
    <lineage>
        <taxon>Bacteria</taxon>
        <taxon>Bacillati</taxon>
        <taxon>Actinomycetota</taxon>
        <taxon>Actinomycetes</taxon>
        <taxon>Kitasatosporales</taxon>
        <taxon>Streptomycetaceae</taxon>
        <taxon>Streptomyces</taxon>
    </lineage>
</organism>
<gene>
    <name evidence="2" type="ORF">GCM10010253_03660</name>
</gene>
<name>A0ABQ2SLI9_STRBA</name>
<protein>
    <submittedName>
        <fullName evidence="2">Uncharacterized protein</fullName>
    </submittedName>
</protein>
<feature type="compositionally biased region" description="Basic and acidic residues" evidence="1">
    <location>
        <begin position="68"/>
        <end position="78"/>
    </location>
</feature>
<feature type="region of interest" description="Disordered" evidence="1">
    <location>
        <begin position="37"/>
        <end position="88"/>
    </location>
</feature>
<proteinExistence type="predicted"/>
<accession>A0ABQ2SLI9</accession>
<keyword evidence="3" id="KW-1185">Reference proteome</keyword>